<dbReference type="AlphaFoldDB" id="A0A368JKM7"/>
<gene>
    <name evidence="3" type="ORF">DUE52_17555</name>
</gene>
<dbReference type="SUPFAM" id="SSF54427">
    <property type="entry name" value="NTF2-like"/>
    <property type="match status" value="1"/>
</dbReference>
<reference evidence="3 4" key="1">
    <citation type="submission" date="2018-07" db="EMBL/GenBank/DDBJ databases">
        <title>Genome analysis of Larkinella rosea.</title>
        <authorList>
            <person name="Zhou Z."/>
            <person name="Wang G."/>
        </authorList>
    </citation>
    <scope>NUCLEOTIDE SEQUENCE [LARGE SCALE GENOMIC DNA]</scope>
    <source>
        <strain evidence="4">zzj9</strain>
    </source>
</reference>
<organism evidence="3 4">
    <name type="scientific">Larkinella punicea</name>
    <dbReference type="NCBI Taxonomy" id="2315727"/>
    <lineage>
        <taxon>Bacteria</taxon>
        <taxon>Pseudomonadati</taxon>
        <taxon>Bacteroidota</taxon>
        <taxon>Cytophagia</taxon>
        <taxon>Cytophagales</taxon>
        <taxon>Spirosomataceae</taxon>
        <taxon>Larkinella</taxon>
    </lineage>
</organism>
<keyword evidence="4" id="KW-1185">Reference proteome</keyword>
<dbReference type="InterPro" id="IPR027843">
    <property type="entry name" value="DUF4440"/>
</dbReference>
<evidence type="ECO:0000313" key="3">
    <source>
        <dbReference type="EMBL" id="RCR68210.1"/>
    </source>
</evidence>
<feature type="domain" description="DUF4440" evidence="2">
    <location>
        <begin position="27"/>
        <end position="133"/>
    </location>
</feature>
<dbReference type="RefSeq" id="WP_114407341.1">
    <property type="nucleotide sequence ID" value="NZ_QOWE01000014.1"/>
</dbReference>
<dbReference type="Proteomes" id="UP000253383">
    <property type="component" value="Unassembled WGS sequence"/>
</dbReference>
<dbReference type="EMBL" id="QOWE01000014">
    <property type="protein sequence ID" value="RCR68210.1"/>
    <property type="molecule type" value="Genomic_DNA"/>
</dbReference>
<feature type="signal peptide" evidence="1">
    <location>
        <begin position="1"/>
        <end position="18"/>
    </location>
</feature>
<keyword evidence="1" id="KW-0732">Signal</keyword>
<evidence type="ECO:0000259" key="2">
    <source>
        <dbReference type="Pfam" id="PF14534"/>
    </source>
</evidence>
<proteinExistence type="predicted"/>
<feature type="chain" id="PRO_5016679969" evidence="1">
    <location>
        <begin position="19"/>
        <end position="143"/>
    </location>
</feature>
<evidence type="ECO:0000256" key="1">
    <source>
        <dbReference type="SAM" id="SignalP"/>
    </source>
</evidence>
<sequence length="143" mass="16058">MKSFLFFCGVLISSFAYAQSSTGEKAVLDIEKQRFEAQVTKNYAVLEKVLGDDLIYNHSNGNQDTKQSFIQSIRDGKQSYDAIEMLESKVLLYGNTAVVSGICQVKAANNGQTINTKLRYTDVYVKKGPQWQMVAWQSLRLAN</sequence>
<dbReference type="InterPro" id="IPR032710">
    <property type="entry name" value="NTF2-like_dom_sf"/>
</dbReference>
<dbReference type="Pfam" id="PF14534">
    <property type="entry name" value="DUF4440"/>
    <property type="match status" value="1"/>
</dbReference>
<dbReference type="Gene3D" id="3.10.450.50">
    <property type="match status" value="1"/>
</dbReference>
<comment type="caution">
    <text evidence="3">The sequence shown here is derived from an EMBL/GenBank/DDBJ whole genome shotgun (WGS) entry which is preliminary data.</text>
</comment>
<accession>A0A368JKM7</accession>
<name>A0A368JKM7_9BACT</name>
<evidence type="ECO:0000313" key="4">
    <source>
        <dbReference type="Proteomes" id="UP000253383"/>
    </source>
</evidence>
<protein>
    <submittedName>
        <fullName evidence="3">Nuclear transport factor 2 family protein</fullName>
    </submittedName>
</protein>
<dbReference type="OrthoDB" id="1445948at2"/>